<dbReference type="Proteomes" id="UP000006531">
    <property type="component" value="Segment"/>
</dbReference>
<sequence>MTDKEFIEEVYEIAFGDDAINRGFTPTDVIDQLKELSDNYPENYHD</sequence>
<accession>E3SNA4</accession>
<protein>
    <submittedName>
        <fullName evidence="1">Predicted protein</fullName>
    </submittedName>
</protein>
<name>E3SNA4_9CAUD</name>
<evidence type="ECO:0000313" key="1">
    <source>
        <dbReference type="EMBL" id="ADP00108.1"/>
    </source>
</evidence>
<evidence type="ECO:0000313" key="2">
    <source>
        <dbReference type="Proteomes" id="UP000006531"/>
    </source>
</evidence>
<reference evidence="1 2" key="1">
    <citation type="submission" date="2009-10" db="EMBL/GenBank/DDBJ databases">
        <title>The Genome Sequence of Cyanophage NATL1A-7.</title>
        <authorList>
            <consortium name="The Broad Institute Genome Sequencing Platform"/>
            <person name="Henn M.R."/>
            <person name="Sullivan M.S."/>
            <person name="Osburne M.S."/>
            <person name="Levin J."/>
            <person name="Malboeuf C."/>
            <person name="Casali M."/>
            <person name="Russ C."/>
            <person name="Lennon N."/>
            <person name="Erlich R."/>
            <person name="Young S.K."/>
            <person name="Koehrsen M."/>
            <person name="Yandava C."/>
            <person name="Zeng Q."/>
            <person name="Alvarado L."/>
            <person name="Anderson S."/>
            <person name="Berlin A."/>
            <person name="Borenstein D."/>
            <person name="Chen Z."/>
            <person name="Engels R."/>
            <person name="Freedman E."/>
            <person name="Gellesch M."/>
            <person name="Goldberg J."/>
            <person name="Green L."/>
            <person name="Griggs A."/>
            <person name="Gujja S."/>
            <person name="Heiman D."/>
            <person name="Hepburn T."/>
            <person name="Howarth C."/>
            <person name="Jen D."/>
            <person name="Larson L."/>
            <person name="Lewis B."/>
            <person name="Mehta T."/>
            <person name="Park D."/>
            <person name="Pearson M."/>
            <person name="Roberts A."/>
            <person name="Ryan E."/>
            <person name="Saif S."/>
            <person name="Shea T."/>
            <person name="Shenoy N."/>
            <person name="Sisk P."/>
            <person name="Stolte C."/>
            <person name="Sykes S."/>
            <person name="Walk T."/>
            <person name="White J."/>
            <person name="Yu Q."/>
            <person name="Coleman M.L."/>
            <person name="Huang K.H."/>
            <person name="Weigele P.R."/>
            <person name="DeFrancesco A.S."/>
            <person name="Kern S.E."/>
            <person name="Thompson L.R."/>
            <person name="Fu R."/>
            <person name="Hombeck B."/>
            <person name="Chisholm S.W."/>
            <person name="Haas B."/>
            <person name="Nusbaum C."/>
            <person name="Galagan J."/>
            <person name="Birren B."/>
        </authorList>
    </citation>
    <scope>NUCLEOTIDE SEQUENCE [LARGE SCALE GENOMIC DNA]</scope>
    <source>
        <strain evidence="1">NATL1A-7</strain>
    </source>
</reference>
<proteinExistence type="predicted"/>
<dbReference type="EMBL" id="GU071102">
    <property type="protein sequence ID" value="ADP00108.1"/>
    <property type="molecule type" value="Genomic_DNA"/>
</dbReference>
<keyword evidence="2" id="KW-1185">Reference proteome</keyword>
<dbReference type="GeneID" id="11538086"/>
<gene>
    <name evidence="1" type="ORF">CYIG_00035</name>
</gene>
<dbReference type="KEGG" id="vg:11538086"/>
<dbReference type="RefSeq" id="YP_005087480.1">
    <property type="nucleotide sequence ID" value="NC_016658.1"/>
</dbReference>
<organism evidence="1 2">
    <name type="scientific">Cyanophage NATL1A-7</name>
    <dbReference type="NCBI Taxonomy" id="445693"/>
    <lineage>
        <taxon>Viruses</taxon>
        <taxon>Duplodnaviria</taxon>
        <taxon>Heunggongvirae</taxon>
        <taxon>Uroviricota</taxon>
        <taxon>Caudoviricetes</taxon>
        <taxon>Autographivirales</taxon>
        <taxon>Sechaudvirinae</taxon>
        <taxon>Cheungvirus</taxon>
        <taxon>Cheungvirus NATL1A7</taxon>
    </lineage>
</organism>